<keyword evidence="2" id="KW-0119">Carbohydrate metabolism</keyword>
<name>A0ABP8DZH9_9MICO</name>
<protein>
    <recommendedName>
        <fullName evidence="4">Fibronectin type-III domain-containing protein</fullName>
    </recommendedName>
</protein>
<sequence>MRHRFRVALSSSALAVALVGAGISPALAATAPARVTGLKFATQDWPNRSLKIAWTTVSGATSYVVKRSTSSNLSSPVYSDVTVNGLWISPLTPGKDYYFTVAAKNGTTAGAWSSTFKTRLQANAVAVFGEPSLTPVSNGMKFSWPAVANASDYRYRWSAGPNPNRTPDRWIQHVSDWRTAFNPSVRSTTIPLTDADLTKVAYGNPVYARAEARDTYFNSTYVRQSKQKVAWPTPVSPDASASAIRFGSYNVQCSGCEVSGEPKWSSRASAVAANINRKNLDILTTLEASGDADSKTAGLQQVYTDLDRRLPGLQLTNSESASNTSDPGNRIYFNPARFTLVATGSLAGIHDYRGSGRDLYTPWAKLRAKSGTQATFLVVAAHYGIPTTTNPTTRKTQLGVDSAQLLKALNAMNTSQLPVILGADLNDNRYPEGRTDGAQPTLVRGGFYDSSASLHKYGTMKPTYNNYKAPSQQVSDPNGDGQRIDYILTKGFKGSDEFTNEWNPGGSVIPSDHNMITAVLRVS</sequence>
<evidence type="ECO:0000256" key="3">
    <source>
        <dbReference type="SAM" id="SignalP"/>
    </source>
</evidence>
<keyword evidence="3" id="KW-0732">Signal</keyword>
<reference evidence="6" key="1">
    <citation type="journal article" date="2019" name="Int. J. Syst. Evol. Microbiol.">
        <title>The Global Catalogue of Microorganisms (GCM) 10K type strain sequencing project: providing services to taxonomists for standard genome sequencing and annotation.</title>
        <authorList>
            <consortium name="The Broad Institute Genomics Platform"/>
            <consortium name="The Broad Institute Genome Sequencing Center for Infectious Disease"/>
            <person name="Wu L."/>
            <person name="Ma J."/>
        </authorList>
    </citation>
    <scope>NUCLEOTIDE SEQUENCE [LARGE SCALE GENOMIC DNA]</scope>
    <source>
        <strain evidence="6">JCM 17442</strain>
    </source>
</reference>
<dbReference type="InterPro" id="IPR003961">
    <property type="entry name" value="FN3_dom"/>
</dbReference>
<dbReference type="InterPro" id="IPR005135">
    <property type="entry name" value="Endo/exonuclease/phosphatase"/>
</dbReference>
<keyword evidence="6" id="KW-1185">Reference proteome</keyword>
<evidence type="ECO:0000256" key="1">
    <source>
        <dbReference type="ARBA" id="ARBA00023295"/>
    </source>
</evidence>
<proteinExistence type="predicted"/>
<dbReference type="SUPFAM" id="SSF56219">
    <property type="entry name" value="DNase I-like"/>
    <property type="match status" value="1"/>
</dbReference>
<dbReference type="PROSITE" id="PS50853">
    <property type="entry name" value="FN3"/>
    <property type="match status" value="1"/>
</dbReference>
<organism evidence="5 6">
    <name type="scientific">Frondihabitans peucedani</name>
    <dbReference type="NCBI Taxonomy" id="598626"/>
    <lineage>
        <taxon>Bacteria</taxon>
        <taxon>Bacillati</taxon>
        <taxon>Actinomycetota</taxon>
        <taxon>Actinomycetes</taxon>
        <taxon>Micrococcales</taxon>
        <taxon>Microbacteriaceae</taxon>
        <taxon>Frondihabitans</taxon>
    </lineage>
</organism>
<keyword evidence="2" id="KW-0624">Polysaccharide degradation</keyword>
<feature type="chain" id="PRO_5046768869" description="Fibronectin type-III domain-containing protein" evidence="3">
    <location>
        <begin position="29"/>
        <end position="523"/>
    </location>
</feature>
<dbReference type="CDD" id="cd00063">
    <property type="entry name" value="FN3"/>
    <property type="match status" value="1"/>
</dbReference>
<dbReference type="InterPro" id="IPR013783">
    <property type="entry name" value="Ig-like_fold"/>
</dbReference>
<evidence type="ECO:0000256" key="2">
    <source>
        <dbReference type="ARBA" id="ARBA00023326"/>
    </source>
</evidence>
<dbReference type="InterPro" id="IPR036691">
    <property type="entry name" value="Endo/exonu/phosph_ase_sf"/>
</dbReference>
<dbReference type="RefSeq" id="WP_344793918.1">
    <property type="nucleotide sequence ID" value="NZ_BAABAU010000001.1"/>
</dbReference>
<gene>
    <name evidence="5" type="ORF">GCM10022256_09940</name>
</gene>
<dbReference type="Proteomes" id="UP001501594">
    <property type="component" value="Unassembled WGS sequence"/>
</dbReference>
<dbReference type="EMBL" id="BAABAU010000001">
    <property type="protein sequence ID" value="GAA4265382.1"/>
    <property type="molecule type" value="Genomic_DNA"/>
</dbReference>
<dbReference type="InterPro" id="IPR036116">
    <property type="entry name" value="FN3_sf"/>
</dbReference>
<dbReference type="Gene3D" id="3.60.10.10">
    <property type="entry name" value="Endonuclease/exonuclease/phosphatase"/>
    <property type="match status" value="1"/>
</dbReference>
<feature type="signal peptide" evidence="3">
    <location>
        <begin position="1"/>
        <end position="28"/>
    </location>
</feature>
<dbReference type="SUPFAM" id="SSF49265">
    <property type="entry name" value="Fibronectin type III"/>
    <property type="match status" value="1"/>
</dbReference>
<evidence type="ECO:0000313" key="6">
    <source>
        <dbReference type="Proteomes" id="UP001501594"/>
    </source>
</evidence>
<feature type="domain" description="Fibronectin type-III" evidence="4">
    <location>
        <begin position="31"/>
        <end position="123"/>
    </location>
</feature>
<dbReference type="SMART" id="SM00060">
    <property type="entry name" value="FN3"/>
    <property type="match status" value="1"/>
</dbReference>
<keyword evidence="1" id="KW-0378">Hydrolase</keyword>
<evidence type="ECO:0000259" key="4">
    <source>
        <dbReference type="PROSITE" id="PS50853"/>
    </source>
</evidence>
<keyword evidence="1" id="KW-0326">Glycosidase</keyword>
<comment type="caution">
    <text evidence="5">The sequence shown here is derived from an EMBL/GenBank/DDBJ whole genome shotgun (WGS) entry which is preliminary data.</text>
</comment>
<evidence type="ECO:0000313" key="5">
    <source>
        <dbReference type="EMBL" id="GAA4265382.1"/>
    </source>
</evidence>
<dbReference type="Gene3D" id="2.60.40.10">
    <property type="entry name" value="Immunoglobulins"/>
    <property type="match status" value="1"/>
</dbReference>
<accession>A0ABP8DZH9</accession>
<dbReference type="Pfam" id="PF03372">
    <property type="entry name" value="Exo_endo_phos"/>
    <property type="match status" value="1"/>
</dbReference>